<evidence type="ECO:0000313" key="2">
    <source>
        <dbReference type="Proteomes" id="UP000838756"/>
    </source>
</evidence>
<protein>
    <submittedName>
        <fullName evidence="1">Jg11388 protein</fullName>
    </submittedName>
</protein>
<dbReference type="AlphaFoldDB" id="A0A8S4QUB1"/>
<sequence length="118" mass="13533">MTTVLPNCRRLVQTIRPLLEGYAATCHCVRNATQKEVVGAALDSLLESFAQNKMLYGEAVSTDAIRNCLRLLRQWGVIEMYTDNRERKIRVCTPYENRDNMEEVCANIYKFNMATPVL</sequence>
<name>A0A8S4QUB1_9NEOP</name>
<dbReference type="Proteomes" id="UP000838756">
    <property type="component" value="Unassembled WGS sequence"/>
</dbReference>
<organism evidence="1 2">
    <name type="scientific">Pararge aegeria aegeria</name>
    <dbReference type="NCBI Taxonomy" id="348720"/>
    <lineage>
        <taxon>Eukaryota</taxon>
        <taxon>Metazoa</taxon>
        <taxon>Ecdysozoa</taxon>
        <taxon>Arthropoda</taxon>
        <taxon>Hexapoda</taxon>
        <taxon>Insecta</taxon>
        <taxon>Pterygota</taxon>
        <taxon>Neoptera</taxon>
        <taxon>Endopterygota</taxon>
        <taxon>Lepidoptera</taxon>
        <taxon>Glossata</taxon>
        <taxon>Ditrysia</taxon>
        <taxon>Papilionoidea</taxon>
        <taxon>Nymphalidae</taxon>
        <taxon>Satyrinae</taxon>
        <taxon>Satyrini</taxon>
        <taxon>Parargina</taxon>
        <taxon>Pararge</taxon>
    </lineage>
</organism>
<evidence type="ECO:0000313" key="1">
    <source>
        <dbReference type="EMBL" id="CAH2216568.1"/>
    </source>
</evidence>
<gene>
    <name evidence="1" type="primary">jg11388</name>
    <name evidence="1" type="ORF">PAEG_LOCUS4558</name>
</gene>
<keyword evidence="2" id="KW-1185">Reference proteome</keyword>
<accession>A0A8S4QUB1</accession>
<reference evidence="1" key="1">
    <citation type="submission" date="2022-03" db="EMBL/GenBank/DDBJ databases">
        <authorList>
            <person name="Lindestad O."/>
        </authorList>
    </citation>
    <scope>NUCLEOTIDE SEQUENCE</scope>
</reference>
<dbReference type="OrthoDB" id="5962536at2759"/>
<proteinExistence type="predicted"/>
<comment type="caution">
    <text evidence="1">The sequence shown here is derived from an EMBL/GenBank/DDBJ whole genome shotgun (WGS) entry which is preliminary data.</text>
</comment>
<dbReference type="EMBL" id="CAKXAJ010015848">
    <property type="protein sequence ID" value="CAH2216568.1"/>
    <property type="molecule type" value="Genomic_DNA"/>
</dbReference>